<dbReference type="EMBL" id="GBXM01066670">
    <property type="protein sequence ID" value="JAH41907.1"/>
    <property type="molecule type" value="Transcribed_RNA"/>
</dbReference>
<organism evidence="2">
    <name type="scientific">Anguilla anguilla</name>
    <name type="common">European freshwater eel</name>
    <name type="synonym">Muraena anguilla</name>
    <dbReference type="NCBI Taxonomy" id="7936"/>
    <lineage>
        <taxon>Eukaryota</taxon>
        <taxon>Metazoa</taxon>
        <taxon>Chordata</taxon>
        <taxon>Craniata</taxon>
        <taxon>Vertebrata</taxon>
        <taxon>Euteleostomi</taxon>
        <taxon>Actinopterygii</taxon>
        <taxon>Neopterygii</taxon>
        <taxon>Teleostei</taxon>
        <taxon>Anguilliformes</taxon>
        <taxon>Anguillidae</taxon>
        <taxon>Anguilla</taxon>
    </lineage>
</organism>
<proteinExistence type="predicted"/>
<keyword evidence="1" id="KW-0472">Membrane</keyword>
<dbReference type="AlphaFoldDB" id="A0A0E9SL15"/>
<accession>A0A0E9SL15</accession>
<reference evidence="2" key="2">
    <citation type="journal article" date="2015" name="Fish Shellfish Immunol.">
        <title>Early steps in the European eel (Anguilla anguilla)-Vibrio vulnificus interaction in the gills: Role of the RtxA13 toxin.</title>
        <authorList>
            <person name="Callol A."/>
            <person name="Pajuelo D."/>
            <person name="Ebbesson L."/>
            <person name="Teles M."/>
            <person name="MacKenzie S."/>
            <person name="Amaro C."/>
        </authorList>
    </citation>
    <scope>NUCLEOTIDE SEQUENCE</scope>
</reference>
<protein>
    <submittedName>
        <fullName evidence="2">Uncharacterized protein</fullName>
    </submittedName>
</protein>
<feature type="transmembrane region" description="Helical" evidence="1">
    <location>
        <begin position="21"/>
        <end position="45"/>
    </location>
</feature>
<keyword evidence="1" id="KW-1133">Transmembrane helix</keyword>
<reference evidence="2" key="1">
    <citation type="submission" date="2014-11" db="EMBL/GenBank/DDBJ databases">
        <authorList>
            <person name="Amaro Gonzalez C."/>
        </authorList>
    </citation>
    <scope>NUCLEOTIDE SEQUENCE</scope>
</reference>
<keyword evidence="1" id="KW-0812">Transmembrane</keyword>
<sequence>MKWCPYSYSSRLFFYVSKYECCVSTCSAWMWLGFILCYFNSVLFLQDQLNIPHFAFISHSVLQ</sequence>
<evidence type="ECO:0000313" key="2">
    <source>
        <dbReference type="EMBL" id="JAH41907.1"/>
    </source>
</evidence>
<evidence type="ECO:0000256" key="1">
    <source>
        <dbReference type="SAM" id="Phobius"/>
    </source>
</evidence>
<name>A0A0E9SL15_ANGAN</name>